<keyword evidence="2" id="KW-0732">Signal</keyword>
<feature type="compositionally biased region" description="Basic and acidic residues" evidence="1">
    <location>
        <begin position="387"/>
        <end position="397"/>
    </location>
</feature>
<evidence type="ECO:0000256" key="2">
    <source>
        <dbReference type="SAM" id="SignalP"/>
    </source>
</evidence>
<accession>A0A9Q9CBL9</accession>
<dbReference type="Proteomes" id="UP001059546">
    <property type="component" value="Chromosome III"/>
</dbReference>
<evidence type="ECO:0000313" key="4">
    <source>
        <dbReference type="Proteomes" id="UP001059546"/>
    </source>
</evidence>
<sequence>MIYVFILLQVLRVLSGLRCDSGMLPITNEEMSRIKRSVRSLLWGHPSNEFDDTRIELTRPGFGVILQVDPKGWIQKLVDALGEERALTRTREESFHMTMFQVHIMIQKDTYDSSTLPHNIFPVFNDYISKELNKMISSIKDVTGCFRVKSCGEVIVLGRNYPSHLAARVDLETIDDSMEDVKKKLNGLGYEWIKEFARALKEEKGLEGEVASCESGVGVLTDGWRFSIGYTSNRDYKTHISLGMLKSGNCKYDELSLWASEDPEREIDMDFGEGGGKDDTNSKAEELCRANEKIGGILLRSLQPEDLCGYLELKKQVERARKGERPEMNSRVLKEWSAYLVSSRLGDIQENARKTKGEEVRLIRLKYSTINMNRIQNYEPYGVFSRSTREKAEKDEVNDGSGVGRRDN</sequence>
<proteinExistence type="predicted"/>
<evidence type="ECO:0000313" key="3">
    <source>
        <dbReference type="EMBL" id="UTX42858.1"/>
    </source>
</evidence>
<feature type="signal peptide" evidence="2">
    <location>
        <begin position="1"/>
        <end position="16"/>
    </location>
</feature>
<gene>
    <name evidence="3" type="ORF">GPU96_03g05820</name>
</gene>
<evidence type="ECO:0000256" key="1">
    <source>
        <dbReference type="SAM" id="MobiDB-lite"/>
    </source>
</evidence>
<protein>
    <submittedName>
        <fullName evidence="3">Biotin ligase</fullName>
    </submittedName>
</protein>
<name>A0A9Q9CBL9_ENCHE</name>
<reference evidence="3" key="1">
    <citation type="submission" date="2021-05" db="EMBL/GenBank/DDBJ databases">
        <title>Encephalitozoon hellem ATCC 50604 Complete Genome.</title>
        <authorList>
            <person name="Mascarenhas dos Santos A.C."/>
            <person name="Julian A.T."/>
            <person name="Pombert J.-F."/>
        </authorList>
    </citation>
    <scope>NUCLEOTIDE SEQUENCE</scope>
    <source>
        <strain evidence="3">ATCC 50604</strain>
    </source>
</reference>
<organism evidence="3 4">
    <name type="scientific">Encephalitozoon hellem</name>
    <name type="common">Microsporidian parasite</name>
    <dbReference type="NCBI Taxonomy" id="27973"/>
    <lineage>
        <taxon>Eukaryota</taxon>
        <taxon>Fungi</taxon>
        <taxon>Fungi incertae sedis</taxon>
        <taxon>Microsporidia</taxon>
        <taxon>Unikaryonidae</taxon>
        <taxon>Encephalitozoon</taxon>
    </lineage>
</organism>
<dbReference type="AlphaFoldDB" id="A0A9Q9CBL9"/>
<dbReference type="GO" id="GO:0016874">
    <property type="term" value="F:ligase activity"/>
    <property type="evidence" value="ECO:0007669"/>
    <property type="project" value="UniProtKB-KW"/>
</dbReference>
<feature type="chain" id="PRO_5040201100" evidence="2">
    <location>
        <begin position="17"/>
        <end position="408"/>
    </location>
</feature>
<dbReference type="EMBL" id="CP075149">
    <property type="protein sequence ID" value="UTX42858.1"/>
    <property type="molecule type" value="Genomic_DNA"/>
</dbReference>
<keyword evidence="3" id="KW-0436">Ligase</keyword>
<feature type="region of interest" description="Disordered" evidence="1">
    <location>
        <begin position="383"/>
        <end position="408"/>
    </location>
</feature>